<comment type="subcellular location">
    <subcellularLocation>
        <location evidence="1">Cell membrane</location>
        <topology evidence="1">Peripheral membrane protein</topology>
    </subcellularLocation>
</comment>
<dbReference type="PANTHER" id="PTHR42771">
    <property type="entry name" value="IRON(3+)-HYDROXAMATE IMPORT ATP-BINDING PROTEIN FHUC"/>
    <property type="match status" value="1"/>
</dbReference>
<evidence type="ECO:0000313" key="10">
    <source>
        <dbReference type="EMBL" id="ANK62152.1"/>
    </source>
</evidence>
<dbReference type="Pfam" id="PF00005">
    <property type="entry name" value="ABC_tran"/>
    <property type="match status" value="1"/>
</dbReference>
<gene>
    <name evidence="10" type="ORF">AYR53_04810</name>
</gene>
<evidence type="ECO:0000256" key="2">
    <source>
        <dbReference type="ARBA" id="ARBA00022448"/>
    </source>
</evidence>
<dbReference type="InterPro" id="IPR003593">
    <property type="entry name" value="AAA+_ATPase"/>
</dbReference>
<keyword evidence="2" id="KW-0813">Transport</keyword>
<evidence type="ECO:0000256" key="8">
    <source>
        <dbReference type="ARBA" id="ARBA00023065"/>
    </source>
</evidence>
<dbReference type="CDD" id="cd03214">
    <property type="entry name" value="ABC_Iron-Siderophores_B12_Hemin"/>
    <property type="match status" value="1"/>
</dbReference>
<evidence type="ECO:0000256" key="9">
    <source>
        <dbReference type="ARBA" id="ARBA00023136"/>
    </source>
</evidence>
<dbReference type="SUPFAM" id="SSF52540">
    <property type="entry name" value="P-loop containing nucleoside triphosphate hydrolases"/>
    <property type="match status" value="1"/>
</dbReference>
<dbReference type="GeneID" id="42981564"/>
<dbReference type="GO" id="GO:0005886">
    <property type="term" value="C:plasma membrane"/>
    <property type="evidence" value="ECO:0007669"/>
    <property type="project" value="UniProtKB-SubCell"/>
</dbReference>
<protein>
    <submittedName>
        <fullName evidence="10">Cobalamin/Fe3+-siderophores ABC transporter ATP-binding protein</fullName>
    </submittedName>
</protein>
<evidence type="ECO:0000256" key="3">
    <source>
        <dbReference type="ARBA" id="ARBA00022475"/>
    </source>
</evidence>
<keyword evidence="7" id="KW-0408">Iron</keyword>
<dbReference type="STRING" id="375175.AYR53_04810"/>
<dbReference type="GO" id="GO:0006826">
    <property type="term" value="P:iron ion transport"/>
    <property type="evidence" value="ECO:0007669"/>
    <property type="project" value="UniProtKB-KW"/>
</dbReference>
<keyword evidence="6 10" id="KW-0067">ATP-binding</keyword>
<dbReference type="AlphaFoldDB" id="A0A192H1N7"/>
<accession>A0A192H1N7</accession>
<dbReference type="SMART" id="SM00382">
    <property type="entry name" value="AAA"/>
    <property type="match status" value="1"/>
</dbReference>
<keyword evidence="3" id="KW-1003">Cell membrane</keyword>
<organism evidence="10 11">
    <name type="scientific">Loigolactobacillus backii</name>
    <dbReference type="NCBI Taxonomy" id="375175"/>
    <lineage>
        <taxon>Bacteria</taxon>
        <taxon>Bacillati</taxon>
        <taxon>Bacillota</taxon>
        <taxon>Bacilli</taxon>
        <taxon>Lactobacillales</taxon>
        <taxon>Lactobacillaceae</taxon>
        <taxon>Loigolactobacillus</taxon>
    </lineage>
</organism>
<dbReference type="PANTHER" id="PTHR42771:SF2">
    <property type="entry name" value="IRON(3+)-HYDROXAMATE IMPORT ATP-BINDING PROTEIN FHUC"/>
    <property type="match status" value="1"/>
</dbReference>
<dbReference type="GO" id="GO:0005524">
    <property type="term" value="F:ATP binding"/>
    <property type="evidence" value="ECO:0007669"/>
    <property type="project" value="UniProtKB-KW"/>
</dbReference>
<keyword evidence="8" id="KW-0406">Ion transport</keyword>
<sequence>MAKLVGKDLVIGYRQQVIIKQLNVVFPEHEIIGLIGPNGSGKSTLLNVLSGFRQPKAGVVELDGQKLSDLAPKQRAQKIASLPQNPSAPMDTLVRDLVGYGRYAYQKPLQGLQKTDQVAINTALEQAGMVGLEQRTIKNLSGGQRQRAFIAMILAQNSDILLLDEPTSSLDLMHQLEILKLLRQLNQKLHKTIILVIHDLNQAARFCDTLLCLRAGKVRYQGAPSKVFTEQMLAEVFQIHAKMGIDPLTKQPMILSYDI</sequence>
<dbReference type="InterPro" id="IPR027417">
    <property type="entry name" value="P-loop_NTPase"/>
</dbReference>
<keyword evidence="5" id="KW-0547">Nucleotide-binding</keyword>
<dbReference type="PROSITE" id="PS00211">
    <property type="entry name" value="ABC_TRANSPORTER_1"/>
    <property type="match status" value="1"/>
</dbReference>
<reference evidence="10 11" key="1">
    <citation type="submission" date="2016-03" db="EMBL/GenBank/DDBJ databases">
        <title>Pediococcus and Lactobacillus from brewery environment - whole genome sequencing and assembly.</title>
        <authorList>
            <person name="Behr J."/>
            <person name="Geissler A.J."/>
            <person name="Vogel R.F."/>
        </authorList>
    </citation>
    <scope>NUCLEOTIDE SEQUENCE [LARGE SCALE GENOMIC DNA]</scope>
    <source>
        <strain evidence="10 11">TMW 1.1989</strain>
    </source>
</reference>
<dbReference type="RefSeq" id="WP_068477247.1">
    <property type="nucleotide sequence ID" value="NZ_CP014873.1"/>
</dbReference>
<keyword evidence="4" id="KW-0410">Iron transport</keyword>
<dbReference type="Gene3D" id="3.40.50.300">
    <property type="entry name" value="P-loop containing nucleotide triphosphate hydrolases"/>
    <property type="match status" value="1"/>
</dbReference>
<proteinExistence type="predicted"/>
<keyword evidence="9" id="KW-0472">Membrane</keyword>
<dbReference type="InterPro" id="IPR051535">
    <property type="entry name" value="Siderophore_ABC-ATPase"/>
</dbReference>
<dbReference type="OrthoDB" id="9787851at2"/>
<dbReference type="PROSITE" id="PS50893">
    <property type="entry name" value="ABC_TRANSPORTER_2"/>
    <property type="match status" value="1"/>
</dbReference>
<dbReference type="EMBL" id="CP014873">
    <property type="protein sequence ID" value="ANK62152.1"/>
    <property type="molecule type" value="Genomic_DNA"/>
</dbReference>
<evidence type="ECO:0000256" key="4">
    <source>
        <dbReference type="ARBA" id="ARBA00022496"/>
    </source>
</evidence>
<evidence type="ECO:0000313" key="11">
    <source>
        <dbReference type="Proteomes" id="UP000078582"/>
    </source>
</evidence>
<dbReference type="InterPro" id="IPR003439">
    <property type="entry name" value="ABC_transporter-like_ATP-bd"/>
</dbReference>
<dbReference type="Proteomes" id="UP000078582">
    <property type="component" value="Chromosome"/>
</dbReference>
<evidence type="ECO:0000256" key="1">
    <source>
        <dbReference type="ARBA" id="ARBA00004202"/>
    </source>
</evidence>
<evidence type="ECO:0000256" key="6">
    <source>
        <dbReference type="ARBA" id="ARBA00022840"/>
    </source>
</evidence>
<evidence type="ECO:0000256" key="7">
    <source>
        <dbReference type="ARBA" id="ARBA00023004"/>
    </source>
</evidence>
<evidence type="ECO:0000256" key="5">
    <source>
        <dbReference type="ARBA" id="ARBA00022741"/>
    </source>
</evidence>
<keyword evidence="11" id="KW-1185">Reference proteome</keyword>
<name>A0A192H1N7_9LACO</name>
<dbReference type="InterPro" id="IPR017871">
    <property type="entry name" value="ABC_transporter-like_CS"/>
</dbReference>
<dbReference type="FunFam" id="3.40.50.300:FF:000134">
    <property type="entry name" value="Iron-enterobactin ABC transporter ATP-binding protein"/>
    <property type="match status" value="1"/>
</dbReference>
<dbReference type="GO" id="GO:0016887">
    <property type="term" value="F:ATP hydrolysis activity"/>
    <property type="evidence" value="ECO:0007669"/>
    <property type="project" value="InterPro"/>
</dbReference>